<organism evidence="2 3">
    <name type="scientific">Nakaseomyces bracarensis</name>
    <dbReference type="NCBI Taxonomy" id="273131"/>
    <lineage>
        <taxon>Eukaryota</taxon>
        <taxon>Fungi</taxon>
        <taxon>Dikarya</taxon>
        <taxon>Ascomycota</taxon>
        <taxon>Saccharomycotina</taxon>
        <taxon>Saccharomycetes</taxon>
        <taxon>Saccharomycetales</taxon>
        <taxon>Saccharomycetaceae</taxon>
        <taxon>Nakaseomyces</taxon>
    </lineage>
</organism>
<gene>
    <name evidence="2" type="ORF">RNJ44_03108</name>
</gene>
<feature type="compositionally biased region" description="Basic and acidic residues" evidence="1">
    <location>
        <begin position="20"/>
        <end position="45"/>
    </location>
</feature>
<feature type="region of interest" description="Disordered" evidence="1">
    <location>
        <begin position="20"/>
        <end position="54"/>
    </location>
</feature>
<feature type="region of interest" description="Disordered" evidence="1">
    <location>
        <begin position="91"/>
        <end position="154"/>
    </location>
</feature>
<dbReference type="Pfam" id="PF10175">
    <property type="entry name" value="MPP6"/>
    <property type="match status" value="1"/>
</dbReference>
<dbReference type="EMBL" id="JBEVYD010000003">
    <property type="protein sequence ID" value="KAL3234346.1"/>
    <property type="molecule type" value="Genomic_DNA"/>
</dbReference>
<reference evidence="2 3" key="1">
    <citation type="submission" date="2024-05" db="EMBL/GenBank/DDBJ databases">
        <title>Long read based assembly of the Candida bracarensis genome reveals expanded adhesin content.</title>
        <authorList>
            <person name="Marcet-Houben M."/>
            <person name="Ksiezopolska E."/>
            <person name="Gabaldon T."/>
        </authorList>
    </citation>
    <scope>NUCLEOTIDE SEQUENCE [LARGE SCALE GENOMIC DNA]</scope>
    <source>
        <strain evidence="2 3">CBM6</strain>
    </source>
</reference>
<evidence type="ECO:0000313" key="3">
    <source>
        <dbReference type="Proteomes" id="UP001623330"/>
    </source>
</evidence>
<proteinExistence type="predicted"/>
<feature type="compositionally biased region" description="Basic residues" evidence="1">
    <location>
        <begin position="137"/>
        <end position="154"/>
    </location>
</feature>
<feature type="compositionally biased region" description="Acidic residues" evidence="1">
    <location>
        <begin position="120"/>
        <end position="130"/>
    </location>
</feature>
<evidence type="ECO:0000256" key="1">
    <source>
        <dbReference type="SAM" id="MobiDB-lite"/>
    </source>
</evidence>
<protein>
    <recommendedName>
        <fullName evidence="4">M-phase phosphoprotein 6</fullName>
    </recommendedName>
</protein>
<name>A0ABR4NZ80_9SACH</name>
<keyword evidence="3" id="KW-1185">Reference proteome</keyword>
<evidence type="ECO:0000313" key="2">
    <source>
        <dbReference type="EMBL" id="KAL3234346.1"/>
    </source>
</evidence>
<sequence length="154" mass="17729">MSGKGELSSRVMNMKFMKFMKTDEEKKADETSESNIKDDDSRWDMKSVQNSVTQSKKLIIRKKPVNVPLEQNVSVTTLENEGKEVKKNALHGRRIFGVNPNKRPAEEDTNSAEQVKTELEDSYNPEEDMDTLLKKSKDTKRKVNKSKAKKHKKK</sequence>
<accession>A0ABR4NZ80</accession>
<dbReference type="Proteomes" id="UP001623330">
    <property type="component" value="Unassembled WGS sequence"/>
</dbReference>
<comment type="caution">
    <text evidence="2">The sequence shown here is derived from an EMBL/GenBank/DDBJ whole genome shotgun (WGS) entry which is preliminary data.</text>
</comment>
<evidence type="ECO:0008006" key="4">
    <source>
        <dbReference type="Google" id="ProtNLM"/>
    </source>
</evidence>